<protein>
    <submittedName>
        <fullName evidence="1">Dimer_Tnp_hAT domain-containing protein</fullName>
    </submittedName>
</protein>
<dbReference type="WBParaSite" id="ECPE_0001627201-mRNA-1">
    <property type="protein sequence ID" value="ECPE_0001627201-mRNA-1"/>
    <property type="gene ID" value="ECPE_0001627201"/>
</dbReference>
<evidence type="ECO:0000313" key="1">
    <source>
        <dbReference type="WBParaSite" id="ECPE_0001627201-mRNA-1"/>
    </source>
</evidence>
<reference evidence="1" key="1">
    <citation type="submission" date="2016-06" db="UniProtKB">
        <authorList>
            <consortium name="WormBaseParasite"/>
        </authorList>
    </citation>
    <scope>IDENTIFICATION</scope>
</reference>
<proteinExistence type="predicted"/>
<name>A0A183BAJ4_9TREM</name>
<sequence length="147" mass="17351">LRCCVVDHPSEKNGLHRVSSTNSDTFLTTFQRTTAAELKKAGHKGKKDQYAKTLVTMDPSTHSMLQFVTQGEIDPNELHLGEADTAVYEKLANMDELEPNWYCSLQLWLDYRVLEYHYHPHTLLQMYVPRQTWINRSLRLKYRYLYR</sequence>
<accession>A0A183BAJ4</accession>
<dbReference type="AlphaFoldDB" id="A0A183BAJ4"/>
<organism evidence="1">
    <name type="scientific">Echinostoma caproni</name>
    <dbReference type="NCBI Taxonomy" id="27848"/>
    <lineage>
        <taxon>Eukaryota</taxon>
        <taxon>Metazoa</taxon>
        <taxon>Spiralia</taxon>
        <taxon>Lophotrochozoa</taxon>
        <taxon>Platyhelminthes</taxon>
        <taxon>Trematoda</taxon>
        <taxon>Digenea</taxon>
        <taxon>Plagiorchiida</taxon>
        <taxon>Echinostomata</taxon>
        <taxon>Echinostomatoidea</taxon>
        <taxon>Echinostomatidae</taxon>
        <taxon>Echinostoma</taxon>
    </lineage>
</organism>